<sequence>MGAIVWRKIPFLIELPEVLPEKGEPFSSKLKKKIKEFNLFKNFSYGVFLQKLISRIRILTLKTDSQTFNWLQKLREKMRKKKLENDNYWEELKKTKKEK</sequence>
<dbReference type="AlphaFoldDB" id="A0A2H0TJ45"/>
<dbReference type="EMBL" id="PFCK01000053">
    <property type="protein sequence ID" value="PIR71572.1"/>
    <property type="molecule type" value="Genomic_DNA"/>
</dbReference>
<evidence type="ECO:0000313" key="2">
    <source>
        <dbReference type="Proteomes" id="UP000228909"/>
    </source>
</evidence>
<accession>A0A2H0TJ45</accession>
<reference evidence="2" key="1">
    <citation type="submission" date="2017-09" db="EMBL/GenBank/DDBJ databases">
        <title>Depth-based differentiation of microbial function through sediment-hosted aquifers and enrichment of novel symbionts in the deep terrestrial subsurface.</title>
        <authorList>
            <person name="Probst A.J."/>
            <person name="Ladd B."/>
            <person name="Jarett J.K."/>
            <person name="Geller-Mcgrath D.E."/>
            <person name="Sieber C.M.K."/>
            <person name="Emerson J.B."/>
            <person name="Anantharaman K."/>
            <person name="Thomas B.C."/>
            <person name="Malmstrom R."/>
            <person name="Stieglmeier M."/>
            <person name="Klingl A."/>
            <person name="Woyke T."/>
            <person name="Ryan C.M."/>
            <person name="Banfield J.F."/>
        </authorList>
    </citation>
    <scope>NUCLEOTIDE SEQUENCE [LARGE SCALE GENOMIC DNA]</scope>
</reference>
<protein>
    <submittedName>
        <fullName evidence="1">Uncharacterized protein</fullName>
    </submittedName>
</protein>
<proteinExistence type="predicted"/>
<dbReference type="Proteomes" id="UP000228909">
    <property type="component" value="Unassembled WGS sequence"/>
</dbReference>
<evidence type="ECO:0000313" key="1">
    <source>
        <dbReference type="EMBL" id="PIR71572.1"/>
    </source>
</evidence>
<comment type="caution">
    <text evidence="1">The sequence shown here is derived from an EMBL/GenBank/DDBJ whole genome shotgun (WGS) entry which is preliminary data.</text>
</comment>
<name>A0A2H0TJ45_9BACT</name>
<gene>
    <name evidence="1" type="ORF">COU43_01900</name>
</gene>
<organism evidence="1 2">
    <name type="scientific">Candidatus Nealsonbacteria bacterium CG10_big_fil_rev_8_21_14_0_10_37_25</name>
    <dbReference type="NCBI Taxonomy" id="1974711"/>
    <lineage>
        <taxon>Bacteria</taxon>
        <taxon>Candidatus Nealsoniibacteriota</taxon>
    </lineage>
</organism>